<sequence>MTEERTGRPMTRRQRRAAHLRHSAPPGHEAASSPADGRHPVEISMWRRHQLICAAAAGALGFLVFGVMLWVGMNEYGRSWAGSTEFVIDLTASSASAILGVVAGVAAARQGRRIRRFAKTTWLSRTDGVAIEAATRRLRVLSRNAGRFAAFWAVTFLVAGTSVGIGAGVFNGFQAAVHFLAMVVAVFAVPMNAAAARGWAKRHRAVLETGWHPAKWVTVRREEDGFLGPAVITVGFEDGSTIELRTVESTYRAQHKEGQRLLEAWVGGTASSMVVLFEHGRWRRDAYPVPVIALGARVHSHD</sequence>
<feature type="transmembrane region" description="Helical" evidence="2">
    <location>
        <begin position="51"/>
        <end position="71"/>
    </location>
</feature>
<dbReference type="AlphaFoldDB" id="A0A229RZM1"/>
<proteinExistence type="predicted"/>
<accession>A0A229RZM1</accession>
<dbReference type="OrthoDB" id="3617184at2"/>
<reference evidence="3 4" key="1">
    <citation type="submission" date="2017-07" db="EMBL/GenBank/DDBJ databases">
        <title>Amycolatopsis thailandensis Genome sequencing and assembly.</title>
        <authorList>
            <person name="Kaur N."/>
            <person name="Mayilraj S."/>
        </authorList>
    </citation>
    <scope>NUCLEOTIDE SEQUENCE [LARGE SCALE GENOMIC DNA]</scope>
    <source>
        <strain evidence="3 4">JCM 16380</strain>
    </source>
</reference>
<evidence type="ECO:0000313" key="3">
    <source>
        <dbReference type="EMBL" id="OXM52112.1"/>
    </source>
</evidence>
<dbReference type="RefSeq" id="WP_093936235.1">
    <property type="nucleotide sequence ID" value="NZ_NMQT01000089.1"/>
</dbReference>
<organism evidence="3 4">
    <name type="scientific">Amycolatopsis thailandensis</name>
    <dbReference type="NCBI Taxonomy" id="589330"/>
    <lineage>
        <taxon>Bacteria</taxon>
        <taxon>Bacillati</taxon>
        <taxon>Actinomycetota</taxon>
        <taxon>Actinomycetes</taxon>
        <taxon>Pseudonocardiales</taxon>
        <taxon>Pseudonocardiaceae</taxon>
        <taxon>Amycolatopsis</taxon>
    </lineage>
</organism>
<dbReference type="Proteomes" id="UP000215223">
    <property type="component" value="Unassembled WGS sequence"/>
</dbReference>
<evidence type="ECO:0000256" key="1">
    <source>
        <dbReference type="SAM" id="MobiDB-lite"/>
    </source>
</evidence>
<comment type="caution">
    <text evidence="3">The sequence shown here is derived from an EMBL/GenBank/DDBJ whole genome shotgun (WGS) entry which is preliminary data.</text>
</comment>
<name>A0A229RZM1_9PSEU</name>
<gene>
    <name evidence="3" type="ORF">CFP71_24195</name>
</gene>
<feature type="transmembrane region" description="Helical" evidence="2">
    <location>
        <begin position="86"/>
        <end position="108"/>
    </location>
</feature>
<dbReference type="EMBL" id="NMQT01000089">
    <property type="protein sequence ID" value="OXM52112.1"/>
    <property type="molecule type" value="Genomic_DNA"/>
</dbReference>
<evidence type="ECO:0000313" key="4">
    <source>
        <dbReference type="Proteomes" id="UP000215223"/>
    </source>
</evidence>
<feature type="transmembrane region" description="Helical" evidence="2">
    <location>
        <begin position="148"/>
        <end position="170"/>
    </location>
</feature>
<protein>
    <submittedName>
        <fullName evidence="3">Uncharacterized protein</fullName>
    </submittedName>
</protein>
<evidence type="ECO:0000256" key="2">
    <source>
        <dbReference type="SAM" id="Phobius"/>
    </source>
</evidence>
<feature type="region of interest" description="Disordered" evidence="1">
    <location>
        <begin position="1"/>
        <end position="38"/>
    </location>
</feature>
<feature type="transmembrane region" description="Helical" evidence="2">
    <location>
        <begin position="176"/>
        <end position="195"/>
    </location>
</feature>
<keyword evidence="2" id="KW-1133">Transmembrane helix</keyword>
<feature type="compositionally biased region" description="Basic residues" evidence="1">
    <location>
        <begin position="10"/>
        <end position="22"/>
    </location>
</feature>
<keyword evidence="4" id="KW-1185">Reference proteome</keyword>
<keyword evidence="2" id="KW-0812">Transmembrane</keyword>
<keyword evidence="2" id="KW-0472">Membrane</keyword>